<dbReference type="InterPro" id="IPR002136">
    <property type="entry name" value="Ribosomal_uL4"/>
</dbReference>
<dbReference type="Proteomes" id="UP000034799">
    <property type="component" value="Unassembled WGS sequence"/>
</dbReference>
<sequence length="231" mass="25741">MAQAKVKTTTKKVVKKTVAAKPVRKAAVKKTAPVKAKTEKKTLDAKLNPKVWEIKLNADLVAQVLYVQQSNARQGNAHAKTRAMVSGGGRKPWKQKGTGRARHGSIRSPLWRKGGVTFPPNWRNWERKINKQMVKKAICMLLSERLKGGNIEFVNIETKGSKDLRNVLMGQMEKGLVISENMDAKMALSNVKTIDFSTPSVFSVVNLMKAKKILVDNKSVEIIEKRLLNGK</sequence>
<dbReference type="Pfam" id="PF00573">
    <property type="entry name" value="Ribosomal_L4"/>
    <property type="match status" value="1"/>
</dbReference>
<evidence type="ECO:0000256" key="6">
    <source>
        <dbReference type="SAM" id="MobiDB-lite"/>
    </source>
</evidence>
<dbReference type="GO" id="GO:0003735">
    <property type="term" value="F:structural constituent of ribosome"/>
    <property type="evidence" value="ECO:0007669"/>
    <property type="project" value="InterPro"/>
</dbReference>
<dbReference type="GO" id="GO:0006412">
    <property type="term" value="P:translation"/>
    <property type="evidence" value="ECO:0007669"/>
    <property type="project" value="InterPro"/>
</dbReference>
<protein>
    <recommendedName>
        <fullName evidence="4">Large ribosomal subunit protein uL4</fullName>
    </recommendedName>
    <alternativeName>
        <fullName evidence="5">50S ribosomal protein L4</fullName>
    </alternativeName>
</protein>
<feature type="region of interest" description="Disordered" evidence="6">
    <location>
        <begin position="77"/>
        <end position="106"/>
    </location>
</feature>
<evidence type="ECO:0000256" key="3">
    <source>
        <dbReference type="ARBA" id="ARBA00023274"/>
    </source>
</evidence>
<dbReference type="PANTHER" id="PTHR10746">
    <property type="entry name" value="50S RIBOSOMAL PROTEIN L4"/>
    <property type="match status" value="1"/>
</dbReference>
<reference evidence="7 8" key="1">
    <citation type="journal article" date="2015" name="Nature">
        <title>rRNA introns, odd ribosomes, and small enigmatic genomes across a large radiation of phyla.</title>
        <authorList>
            <person name="Brown C.T."/>
            <person name="Hug L.A."/>
            <person name="Thomas B.C."/>
            <person name="Sharon I."/>
            <person name="Castelle C.J."/>
            <person name="Singh A."/>
            <person name="Wilkins M.J."/>
            <person name="Williams K.H."/>
            <person name="Banfield J.F."/>
        </authorList>
    </citation>
    <scope>NUCLEOTIDE SEQUENCE [LARGE SCALE GENOMIC DNA]</scope>
</reference>
<keyword evidence="2 7" id="KW-0689">Ribosomal protein</keyword>
<evidence type="ECO:0000256" key="2">
    <source>
        <dbReference type="ARBA" id="ARBA00022980"/>
    </source>
</evidence>
<dbReference type="InterPro" id="IPR023574">
    <property type="entry name" value="Ribosomal_uL4_dom_sf"/>
</dbReference>
<evidence type="ECO:0000256" key="1">
    <source>
        <dbReference type="ARBA" id="ARBA00010528"/>
    </source>
</evidence>
<keyword evidence="3" id="KW-0687">Ribonucleoprotein</keyword>
<feature type="compositionally biased region" description="Basic residues" evidence="6">
    <location>
        <begin position="91"/>
        <end position="105"/>
    </location>
</feature>
<dbReference type="NCBIfam" id="TIGR03953">
    <property type="entry name" value="rplD_bact"/>
    <property type="match status" value="1"/>
</dbReference>
<dbReference type="PATRIC" id="fig|1619100.3.peg.695"/>
<evidence type="ECO:0000256" key="4">
    <source>
        <dbReference type="ARBA" id="ARBA00035244"/>
    </source>
</evidence>
<gene>
    <name evidence="7" type="ORF">UT34_C0002G0149</name>
</gene>
<dbReference type="STRING" id="1619100.UT34_C0002G0149"/>
<dbReference type="SUPFAM" id="SSF52166">
    <property type="entry name" value="Ribosomal protein L4"/>
    <property type="match status" value="1"/>
</dbReference>
<comment type="caution">
    <text evidence="7">The sequence shown here is derived from an EMBL/GenBank/DDBJ whole genome shotgun (WGS) entry which is preliminary data.</text>
</comment>
<evidence type="ECO:0000313" key="7">
    <source>
        <dbReference type="EMBL" id="KKR05642.1"/>
    </source>
</evidence>
<dbReference type="InterPro" id="IPR013005">
    <property type="entry name" value="Ribosomal_uL4-like"/>
</dbReference>
<dbReference type="GO" id="GO:1990904">
    <property type="term" value="C:ribonucleoprotein complex"/>
    <property type="evidence" value="ECO:0007669"/>
    <property type="project" value="UniProtKB-KW"/>
</dbReference>
<dbReference type="Gene3D" id="3.40.1370.10">
    <property type="match status" value="1"/>
</dbReference>
<name>A0A0G0QVK3_9BACT</name>
<comment type="similarity">
    <text evidence="1">Belongs to the universal ribosomal protein uL4 family.</text>
</comment>
<proteinExistence type="inferred from homology"/>
<evidence type="ECO:0000313" key="8">
    <source>
        <dbReference type="Proteomes" id="UP000034799"/>
    </source>
</evidence>
<dbReference type="GO" id="GO:0005840">
    <property type="term" value="C:ribosome"/>
    <property type="evidence" value="ECO:0007669"/>
    <property type="project" value="UniProtKB-KW"/>
</dbReference>
<organism evidence="7 8">
    <name type="scientific">candidate division WS6 bacterium GW2011_GWF2_39_15</name>
    <dbReference type="NCBI Taxonomy" id="1619100"/>
    <lineage>
        <taxon>Bacteria</taxon>
        <taxon>Candidatus Dojkabacteria</taxon>
    </lineage>
</organism>
<dbReference type="AlphaFoldDB" id="A0A0G0QVK3"/>
<dbReference type="PANTHER" id="PTHR10746:SF6">
    <property type="entry name" value="LARGE RIBOSOMAL SUBUNIT PROTEIN UL4M"/>
    <property type="match status" value="1"/>
</dbReference>
<dbReference type="EMBL" id="LBWK01000002">
    <property type="protein sequence ID" value="KKR05642.1"/>
    <property type="molecule type" value="Genomic_DNA"/>
</dbReference>
<evidence type="ECO:0000256" key="5">
    <source>
        <dbReference type="ARBA" id="ARBA00035462"/>
    </source>
</evidence>
<accession>A0A0G0QVK3</accession>